<dbReference type="Pfam" id="PF20153">
    <property type="entry name" value="DUF6535"/>
    <property type="match status" value="1"/>
</dbReference>
<sequence length="971" mass="109854">MANKGKDRQVTSDEAAAAKLWAVYVGEAERYDKALVESWKSDMKGLIIFAALFSAIVTAFLIESYKTLNSDSGDVTVDLLSQISLQLAAIANGSTFNMPPSKSFTPPVTSIVCNVLWLISLGLSLACALIATLVQQWAREVFHRIDMRPAPVTRARMFSYLYYGLKRFHMHTVIEVLPLLLHASLFAFFLGLIMFLIPVNLAMTIFAAALHLVVAAVYTVITLLPVLYLDCPYRTPLSVVCWQVLKIIKRAWPRLFGASSKAFSRIWSPRHRQPSDDEATGETVTEKNSSSNNGNMTGHYTDKELNPKEDTIIDAILHAATDVKTRQGMDRDALVWTLKSLTDGAELEPFVEALPELLWGPNGARLTYREHIRHLVQDPHLRLDNRIAALLDSCHTGVLPPVDRERRLITCYKAFWAIATLFYTAPSSSAPLSVAEGHVGVDFSDIYRRPIFNCSESDSKAFPYFVSAKAIMMWSTFSCINDILNAASPPITEVDKAERASFLHRLSDKFHPDWKINVDRPVIQWETAMKMFASFPSIILFQYIRTAASSNFMPYQWENTRDIIFPKDTESVQRPWFAYSLYSTDCLKAAAETWKKSATMPVVMEKPWIDEALMLTLLACWYPQTPHIPDVIIDVLNLLDHVQHEPYNWRGRLDRKLLPRFPASLAPPLVKRDSMTALCSLVSVYWGRLDKDDMETRMCILDALHANSSFSDDIQPSIIALVRRSLLGGMSRFTQKEQRSAKNTRRIFPGETEMPTYEIPDDILEWKSDDQTREEGRAWETRGRFITLVEFLQSFSSGSLPYKGVDTLQLLDPGSVNYGDIPSSIQIRLAECIEEIHKDGLSKILLQKIVKFRCWDVYAESVYSGRPWVDDSAVRHQIIQIFTSYMKELEWTPDPDRSLDILSRVQDILRGLNHKHKNPDVEGLQEIAGGSTSGPDSEFSSPSVNSNPSVYETETDRIENVENPVNPLDIV</sequence>
<keyword evidence="2" id="KW-0812">Transmembrane</keyword>
<dbReference type="AlphaFoldDB" id="A0A8H6XIU3"/>
<keyword evidence="2" id="KW-1133">Transmembrane helix</keyword>
<name>A0A8H6XIU3_9AGAR</name>
<evidence type="ECO:0000313" key="5">
    <source>
        <dbReference type="Proteomes" id="UP000620124"/>
    </source>
</evidence>
<dbReference type="Proteomes" id="UP000620124">
    <property type="component" value="Unassembled WGS sequence"/>
</dbReference>
<feature type="region of interest" description="Disordered" evidence="1">
    <location>
        <begin position="916"/>
        <end position="971"/>
    </location>
</feature>
<feature type="transmembrane region" description="Helical" evidence="2">
    <location>
        <begin position="203"/>
        <end position="229"/>
    </location>
</feature>
<dbReference type="EMBL" id="JACAZI010000018">
    <property type="protein sequence ID" value="KAF7341296.1"/>
    <property type="molecule type" value="Genomic_DNA"/>
</dbReference>
<evidence type="ECO:0000256" key="1">
    <source>
        <dbReference type="SAM" id="MobiDB-lite"/>
    </source>
</evidence>
<feature type="region of interest" description="Disordered" evidence="1">
    <location>
        <begin position="268"/>
        <end position="303"/>
    </location>
</feature>
<proteinExistence type="predicted"/>
<keyword evidence="5" id="KW-1185">Reference proteome</keyword>
<organism evidence="4 5">
    <name type="scientific">Mycena venus</name>
    <dbReference type="NCBI Taxonomy" id="2733690"/>
    <lineage>
        <taxon>Eukaryota</taxon>
        <taxon>Fungi</taxon>
        <taxon>Dikarya</taxon>
        <taxon>Basidiomycota</taxon>
        <taxon>Agaricomycotina</taxon>
        <taxon>Agaricomycetes</taxon>
        <taxon>Agaricomycetidae</taxon>
        <taxon>Agaricales</taxon>
        <taxon>Marasmiineae</taxon>
        <taxon>Mycenaceae</taxon>
        <taxon>Mycena</taxon>
    </lineage>
</organism>
<feature type="transmembrane region" description="Helical" evidence="2">
    <location>
        <begin position="108"/>
        <end position="134"/>
    </location>
</feature>
<keyword evidence="2" id="KW-0472">Membrane</keyword>
<evidence type="ECO:0000259" key="3">
    <source>
        <dbReference type="Pfam" id="PF20153"/>
    </source>
</evidence>
<gene>
    <name evidence="4" type="ORF">MVEN_01865700</name>
</gene>
<feature type="domain" description="DUF6535" evidence="3">
    <location>
        <begin position="21"/>
        <end position="197"/>
    </location>
</feature>
<reference evidence="4" key="1">
    <citation type="submission" date="2020-05" db="EMBL/GenBank/DDBJ databases">
        <title>Mycena genomes resolve the evolution of fungal bioluminescence.</title>
        <authorList>
            <person name="Tsai I.J."/>
        </authorList>
    </citation>
    <scope>NUCLEOTIDE SEQUENCE</scope>
    <source>
        <strain evidence="4">CCC161011</strain>
    </source>
</reference>
<protein>
    <recommendedName>
        <fullName evidence="3">DUF6535 domain-containing protein</fullName>
    </recommendedName>
</protein>
<feature type="compositionally biased region" description="Polar residues" evidence="1">
    <location>
        <begin position="282"/>
        <end position="298"/>
    </location>
</feature>
<evidence type="ECO:0000256" key="2">
    <source>
        <dbReference type="SAM" id="Phobius"/>
    </source>
</evidence>
<comment type="caution">
    <text evidence="4">The sequence shown here is derived from an EMBL/GenBank/DDBJ whole genome shotgun (WGS) entry which is preliminary data.</text>
</comment>
<dbReference type="OrthoDB" id="3052163at2759"/>
<feature type="transmembrane region" description="Helical" evidence="2">
    <location>
        <begin position="176"/>
        <end position="197"/>
    </location>
</feature>
<accession>A0A8H6XIU3</accession>
<dbReference type="InterPro" id="IPR045338">
    <property type="entry name" value="DUF6535"/>
</dbReference>
<evidence type="ECO:0000313" key="4">
    <source>
        <dbReference type="EMBL" id="KAF7341296.1"/>
    </source>
</evidence>
<feature type="transmembrane region" description="Helical" evidence="2">
    <location>
        <begin position="45"/>
        <end position="62"/>
    </location>
</feature>
<feature type="compositionally biased region" description="Low complexity" evidence="1">
    <location>
        <begin position="940"/>
        <end position="950"/>
    </location>
</feature>